<proteinExistence type="predicted"/>
<dbReference type="EMBL" id="KQ981928">
    <property type="protein sequence ID" value="KYN32853.1"/>
    <property type="molecule type" value="Genomic_DNA"/>
</dbReference>
<evidence type="ECO:0000313" key="2">
    <source>
        <dbReference type="Proteomes" id="UP000078541"/>
    </source>
</evidence>
<gene>
    <name evidence="1" type="ORF">ALC56_12806</name>
</gene>
<dbReference type="AlphaFoldDB" id="A0A195EXA0"/>
<accession>A0A195EXA0</accession>
<protein>
    <submittedName>
        <fullName evidence="1">Uncharacterized protein</fullName>
    </submittedName>
</protein>
<name>A0A195EXA0_9HYME</name>
<sequence>ASQIANFSILIHTKQTYPFVGLFGCNLHAEYHMKWNSKGIQREALPEISLSGKHSVDKYSDNLFLRHALVYSRQPRRSRNRFHDGACASMMSYARSKFIDL</sequence>
<keyword evidence="2" id="KW-1185">Reference proteome</keyword>
<evidence type="ECO:0000313" key="1">
    <source>
        <dbReference type="EMBL" id="KYN32853.1"/>
    </source>
</evidence>
<organism evidence="1 2">
    <name type="scientific">Trachymyrmex septentrionalis</name>
    <dbReference type="NCBI Taxonomy" id="34720"/>
    <lineage>
        <taxon>Eukaryota</taxon>
        <taxon>Metazoa</taxon>
        <taxon>Ecdysozoa</taxon>
        <taxon>Arthropoda</taxon>
        <taxon>Hexapoda</taxon>
        <taxon>Insecta</taxon>
        <taxon>Pterygota</taxon>
        <taxon>Neoptera</taxon>
        <taxon>Endopterygota</taxon>
        <taxon>Hymenoptera</taxon>
        <taxon>Apocrita</taxon>
        <taxon>Aculeata</taxon>
        <taxon>Formicoidea</taxon>
        <taxon>Formicidae</taxon>
        <taxon>Myrmicinae</taxon>
        <taxon>Trachymyrmex</taxon>
    </lineage>
</organism>
<dbReference type="Proteomes" id="UP000078541">
    <property type="component" value="Unassembled WGS sequence"/>
</dbReference>
<reference evidence="1 2" key="1">
    <citation type="submission" date="2016-03" db="EMBL/GenBank/DDBJ databases">
        <title>Trachymyrmex septentrionalis WGS genome.</title>
        <authorList>
            <person name="Nygaard S."/>
            <person name="Hu H."/>
            <person name="Boomsma J."/>
            <person name="Zhang G."/>
        </authorList>
    </citation>
    <scope>NUCLEOTIDE SEQUENCE [LARGE SCALE GENOMIC DNA]</scope>
    <source>
        <strain evidence="1">Tsep2-gDNA-1</strain>
        <tissue evidence="1">Whole body</tissue>
    </source>
</reference>
<feature type="non-terminal residue" evidence="1">
    <location>
        <position position="1"/>
    </location>
</feature>